<protein>
    <submittedName>
        <fullName evidence="1">Uncharacterized protein</fullName>
    </submittedName>
</protein>
<proteinExistence type="predicted"/>
<evidence type="ECO:0000313" key="1">
    <source>
        <dbReference type="EMBL" id="KAL2743441.1"/>
    </source>
</evidence>
<keyword evidence="2" id="KW-1185">Reference proteome</keyword>
<sequence>MAPYSINLRVDLEIYLRYAAIRPIVLYYRPRSHRVEVAASGDPRANGDSTLKFANQTKSITVGLLIAPENTTLVPADTRASVLPILPVFRADMSRFAKKRKR</sequence>
<evidence type="ECO:0000313" key="2">
    <source>
        <dbReference type="Proteomes" id="UP001607303"/>
    </source>
</evidence>
<reference evidence="1 2" key="1">
    <citation type="journal article" date="2024" name="Ann. Entomol. Soc. Am.">
        <title>Genomic analyses of the southern and eastern yellowjacket wasps (Hymenoptera: Vespidae) reveal evolutionary signatures of social life.</title>
        <authorList>
            <person name="Catto M.A."/>
            <person name="Caine P.B."/>
            <person name="Orr S.E."/>
            <person name="Hunt B.G."/>
            <person name="Goodisman M.A.D."/>
        </authorList>
    </citation>
    <scope>NUCLEOTIDE SEQUENCE [LARGE SCALE GENOMIC DNA]</scope>
    <source>
        <strain evidence="1">232</strain>
        <tissue evidence="1">Head and thorax</tissue>
    </source>
</reference>
<dbReference type="Proteomes" id="UP001607303">
    <property type="component" value="Unassembled WGS sequence"/>
</dbReference>
<dbReference type="AlphaFoldDB" id="A0ABD2CEE0"/>
<name>A0ABD2CEE0_VESMC</name>
<accession>A0ABD2CEE0</accession>
<dbReference type="EMBL" id="JAYRBN010000056">
    <property type="protein sequence ID" value="KAL2743441.1"/>
    <property type="molecule type" value="Genomic_DNA"/>
</dbReference>
<comment type="caution">
    <text evidence="1">The sequence shown here is derived from an EMBL/GenBank/DDBJ whole genome shotgun (WGS) entry which is preliminary data.</text>
</comment>
<gene>
    <name evidence="1" type="ORF">V1477_008930</name>
</gene>
<organism evidence="1 2">
    <name type="scientific">Vespula maculifrons</name>
    <name type="common">Eastern yellow jacket</name>
    <name type="synonym">Wasp</name>
    <dbReference type="NCBI Taxonomy" id="7453"/>
    <lineage>
        <taxon>Eukaryota</taxon>
        <taxon>Metazoa</taxon>
        <taxon>Ecdysozoa</taxon>
        <taxon>Arthropoda</taxon>
        <taxon>Hexapoda</taxon>
        <taxon>Insecta</taxon>
        <taxon>Pterygota</taxon>
        <taxon>Neoptera</taxon>
        <taxon>Endopterygota</taxon>
        <taxon>Hymenoptera</taxon>
        <taxon>Apocrita</taxon>
        <taxon>Aculeata</taxon>
        <taxon>Vespoidea</taxon>
        <taxon>Vespidae</taxon>
        <taxon>Vespinae</taxon>
        <taxon>Vespula</taxon>
    </lineage>
</organism>